<dbReference type="CDD" id="cd01399">
    <property type="entry name" value="GlcN6P_deaminase"/>
    <property type="match status" value="1"/>
</dbReference>
<dbReference type="SUPFAM" id="SSF100950">
    <property type="entry name" value="NagB/RpiA/CoA transferase-like"/>
    <property type="match status" value="1"/>
</dbReference>
<comment type="caution">
    <text evidence="5">The sequence shown here is derived from an EMBL/GenBank/DDBJ whole genome shotgun (WGS) entry which is preliminary data.</text>
</comment>
<dbReference type="RefSeq" id="WP_183374294.1">
    <property type="nucleotide sequence ID" value="NZ_JACHHD010000003.1"/>
</dbReference>
<dbReference type="GO" id="GO:0006043">
    <property type="term" value="P:glucosamine catabolic process"/>
    <property type="evidence" value="ECO:0007669"/>
    <property type="project" value="TreeGrafter"/>
</dbReference>
<dbReference type="InterPro" id="IPR004547">
    <property type="entry name" value="Glucosamine6P_isomerase"/>
</dbReference>
<reference evidence="5 6" key="1">
    <citation type="submission" date="2020-08" db="EMBL/GenBank/DDBJ databases">
        <title>Genomic Encyclopedia of Type Strains, Phase IV (KMG-IV): sequencing the most valuable type-strain genomes for metagenomic binning, comparative biology and taxonomic classification.</title>
        <authorList>
            <person name="Goeker M."/>
        </authorList>
    </citation>
    <scope>NUCLEOTIDE SEQUENCE [LARGE SCALE GENOMIC DNA]</scope>
    <source>
        <strain evidence="5 6">DSM 26963</strain>
    </source>
</reference>
<evidence type="ECO:0000256" key="1">
    <source>
        <dbReference type="ARBA" id="ARBA00022801"/>
    </source>
</evidence>
<dbReference type="InterPro" id="IPR018321">
    <property type="entry name" value="Glucosamine6P_isomerase_CS"/>
</dbReference>
<keyword evidence="1 5" id="KW-0378">Hydrolase</keyword>
<dbReference type="GO" id="GO:0005975">
    <property type="term" value="P:carbohydrate metabolic process"/>
    <property type="evidence" value="ECO:0007669"/>
    <property type="project" value="InterPro"/>
</dbReference>
<protein>
    <recommendedName>
        <fullName evidence="3">Glucosamine-6-phosphate deaminase</fullName>
        <ecNumber evidence="3">3.5.99.6</ecNumber>
    </recommendedName>
</protein>
<dbReference type="EC" id="3.5.99.6" evidence="3"/>
<dbReference type="AlphaFoldDB" id="A0A7W8FXI6"/>
<dbReference type="PANTHER" id="PTHR11280">
    <property type="entry name" value="GLUCOSAMINE-6-PHOSPHATE ISOMERASE"/>
    <property type="match status" value="1"/>
</dbReference>
<organism evidence="5 6">
    <name type="scientific">Faecalicoccus acidiformans</name>
    <dbReference type="NCBI Taxonomy" id="915173"/>
    <lineage>
        <taxon>Bacteria</taxon>
        <taxon>Bacillati</taxon>
        <taxon>Bacillota</taxon>
        <taxon>Erysipelotrichia</taxon>
        <taxon>Erysipelotrichales</taxon>
        <taxon>Erysipelotrichaceae</taxon>
        <taxon>Faecalicoccus</taxon>
    </lineage>
</organism>
<evidence type="ECO:0000256" key="2">
    <source>
        <dbReference type="ARBA" id="ARBA00023277"/>
    </source>
</evidence>
<evidence type="ECO:0000256" key="3">
    <source>
        <dbReference type="NCBIfam" id="TIGR00502"/>
    </source>
</evidence>
<gene>
    <name evidence="5" type="ORF">HNQ43_000414</name>
</gene>
<dbReference type="GO" id="GO:0042802">
    <property type="term" value="F:identical protein binding"/>
    <property type="evidence" value="ECO:0007669"/>
    <property type="project" value="TreeGrafter"/>
</dbReference>
<name>A0A7W8FXI6_9FIRM</name>
<dbReference type="InterPro" id="IPR006148">
    <property type="entry name" value="Glc/Gal-6P_isomerase"/>
</dbReference>
<evidence type="ECO:0000259" key="4">
    <source>
        <dbReference type="Pfam" id="PF01182"/>
    </source>
</evidence>
<dbReference type="Gene3D" id="3.40.50.1360">
    <property type="match status" value="1"/>
</dbReference>
<dbReference type="InterPro" id="IPR037171">
    <property type="entry name" value="NagB/RpiA_transferase-like"/>
</dbReference>
<dbReference type="Pfam" id="PF01182">
    <property type="entry name" value="Glucosamine_iso"/>
    <property type="match status" value="1"/>
</dbReference>
<dbReference type="GO" id="GO:0006046">
    <property type="term" value="P:N-acetylglucosamine catabolic process"/>
    <property type="evidence" value="ECO:0007669"/>
    <property type="project" value="UniProtKB-UniRule"/>
</dbReference>
<dbReference type="GO" id="GO:0005737">
    <property type="term" value="C:cytoplasm"/>
    <property type="evidence" value="ECO:0007669"/>
    <property type="project" value="TreeGrafter"/>
</dbReference>
<dbReference type="NCBIfam" id="TIGR00502">
    <property type="entry name" value="nagB"/>
    <property type="match status" value="1"/>
</dbReference>
<evidence type="ECO:0000313" key="5">
    <source>
        <dbReference type="EMBL" id="MBB5184376.1"/>
    </source>
</evidence>
<accession>A0A7W8FXI6</accession>
<feature type="domain" description="Glucosamine/galactosamine-6-phosphate isomerase" evidence="4">
    <location>
        <begin position="11"/>
        <end position="226"/>
    </location>
</feature>
<dbReference type="PROSITE" id="PS01161">
    <property type="entry name" value="GLC_GALNAC_ISOMERASE"/>
    <property type="match status" value="1"/>
</dbReference>
<dbReference type="GO" id="GO:0019262">
    <property type="term" value="P:N-acetylneuraminate catabolic process"/>
    <property type="evidence" value="ECO:0007669"/>
    <property type="project" value="TreeGrafter"/>
</dbReference>
<evidence type="ECO:0000313" key="6">
    <source>
        <dbReference type="Proteomes" id="UP000521313"/>
    </source>
</evidence>
<dbReference type="EMBL" id="JACHHD010000003">
    <property type="protein sequence ID" value="MBB5184376.1"/>
    <property type="molecule type" value="Genomic_DNA"/>
</dbReference>
<dbReference type="PANTHER" id="PTHR11280:SF5">
    <property type="entry name" value="GLUCOSAMINE-6-PHOSPHATE ISOMERASE"/>
    <property type="match status" value="1"/>
</dbReference>
<dbReference type="GO" id="GO:0004342">
    <property type="term" value="F:glucosamine-6-phosphate deaminase activity"/>
    <property type="evidence" value="ECO:0007669"/>
    <property type="project" value="UniProtKB-UniRule"/>
</dbReference>
<dbReference type="Proteomes" id="UP000521313">
    <property type="component" value="Unassembled WGS sequence"/>
</dbReference>
<keyword evidence="2" id="KW-0119">Carbohydrate metabolism</keyword>
<sequence length="253" mass="28969">MKITVCKDYAHLSKVMAQKVAKLIRQKPNLVFCLPAGNSPIGMFKELVKMYEEGKVDFSRLRTFDMDEYVGCGPEDPHSFVYFFHHHFFDHVNINMDNVEYPDALADDLDAMCKKYAQDIVDAGGLDIAITGIGDDGHIAFNEPGEYLLPRTHVVKMDEMTRKQNASAFEDRKEGVPRYAITTGMEEHMKAKHYFVVCSGAHKAPLLKRLFESEKLDPQFPVSWLRMHPNVEFVIDEEAAKEIPKDVLEYFSK</sequence>
<proteinExistence type="predicted"/>